<reference evidence="2 3" key="1">
    <citation type="submission" date="2018-04" db="EMBL/GenBank/DDBJ databases">
        <title>Genomic Encyclopedia of Type Strains, Phase IV (KMG-IV): sequencing the most valuable type-strain genomes for metagenomic binning, comparative biology and taxonomic classification.</title>
        <authorList>
            <person name="Goeker M."/>
        </authorList>
    </citation>
    <scope>NUCLEOTIDE SEQUENCE [LARGE SCALE GENOMIC DNA]</scope>
    <source>
        <strain evidence="2 3">DSM 28688</strain>
    </source>
</reference>
<name>A0A2U1CX16_9GAMM</name>
<dbReference type="AlphaFoldDB" id="A0A2U1CX16"/>
<dbReference type="CDD" id="cd13638">
    <property type="entry name" value="PBP2_EcProx_like"/>
    <property type="match status" value="1"/>
</dbReference>
<dbReference type="SUPFAM" id="SSF53850">
    <property type="entry name" value="Periplasmic binding protein-like II"/>
    <property type="match status" value="1"/>
</dbReference>
<dbReference type="RefSeq" id="WP_116918869.1">
    <property type="nucleotide sequence ID" value="NZ_QEKQ01000004.1"/>
</dbReference>
<dbReference type="EMBL" id="QEKQ01000004">
    <property type="protein sequence ID" value="PVY76794.1"/>
    <property type="molecule type" value="Genomic_DNA"/>
</dbReference>
<dbReference type="GO" id="GO:0043190">
    <property type="term" value="C:ATP-binding cassette (ABC) transporter complex"/>
    <property type="evidence" value="ECO:0007669"/>
    <property type="project" value="InterPro"/>
</dbReference>
<gene>
    <name evidence="2" type="ORF">C8D92_10425</name>
</gene>
<dbReference type="NCBIfam" id="NF008334">
    <property type="entry name" value="PRK11119.1"/>
    <property type="match status" value="1"/>
</dbReference>
<protein>
    <submittedName>
        <fullName evidence="2">Glycine betaine/proline transport system substrate-binding protein</fullName>
    </submittedName>
</protein>
<evidence type="ECO:0000313" key="3">
    <source>
        <dbReference type="Proteomes" id="UP000245887"/>
    </source>
</evidence>
<sequence length="337" mass="37873">MPGQWIRRGGLVTLAVLLVASPITFAQEQPGQGVTVQPVKSSIAEETFQTLLVSRALEALGFEVKPIMDLEYDRGHVAVANGEATFMANHWDPLHTDFYEAAGGDDALYRKGTYSPGALQGYLIDRETARQYDITNIQQLKDPKIARLFDDNGDGRADLVGCPEGWGCEQVIEHHLDAYDLRDTVSHRQGIYSQLINDTIERFRDGQPVLYYTWTPYWVSAVMEPGDDVLWLEVPFSSLPGKRSNVDTSLPDGTDYGFQANNQRIIANQAFADENPSAARLFEIIQLSANDISNQNLAMRNGENRLADIRRHTSEWIESHRETFNQWLEKARAAAQE</sequence>
<accession>A0A2U1CX16</accession>
<comment type="caution">
    <text evidence="2">The sequence shown here is derived from an EMBL/GenBank/DDBJ whole genome shotgun (WGS) entry which is preliminary data.</text>
</comment>
<dbReference type="GO" id="GO:0022857">
    <property type="term" value="F:transmembrane transporter activity"/>
    <property type="evidence" value="ECO:0007669"/>
    <property type="project" value="InterPro"/>
</dbReference>
<proteinExistence type="predicted"/>
<dbReference type="Proteomes" id="UP000245887">
    <property type="component" value="Unassembled WGS sequence"/>
</dbReference>
<feature type="domain" description="ABC-type glycine betaine transport system substrate-binding" evidence="1">
    <location>
        <begin position="35"/>
        <end position="317"/>
    </location>
</feature>
<evidence type="ECO:0000313" key="2">
    <source>
        <dbReference type="EMBL" id="PVY76794.1"/>
    </source>
</evidence>
<dbReference type="InterPro" id="IPR007210">
    <property type="entry name" value="ABC_Gly_betaine_transp_sub-bd"/>
</dbReference>
<dbReference type="OrthoDB" id="9787902at2"/>
<evidence type="ECO:0000259" key="1">
    <source>
        <dbReference type="Pfam" id="PF04069"/>
    </source>
</evidence>
<dbReference type="Pfam" id="PF04069">
    <property type="entry name" value="OpuAC"/>
    <property type="match status" value="1"/>
</dbReference>
<dbReference type="Gene3D" id="3.40.190.10">
    <property type="entry name" value="Periplasmic binding protein-like II"/>
    <property type="match status" value="1"/>
</dbReference>
<organism evidence="2 3">
    <name type="scientific">Tamilnaduibacter salinus</name>
    <dbReference type="NCBI Taxonomy" id="1484056"/>
    <lineage>
        <taxon>Bacteria</taxon>
        <taxon>Pseudomonadati</taxon>
        <taxon>Pseudomonadota</taxon>
        <taxon>Gammaproteobacteria</taxon>
        <taxon>Pseudomonadales</taxon>
        <taxon>Marinobacteraceae</taxon>
        <taxon>Tamilnaduibacter</taxon>
    </lineage>
</organism>
<dbReference type="Gene3D" id="3.40.190.100">
    <property type="entry name" value="Glycine betaine-binding periplasmic protein, domain 2"/>
    <property type="match status" value="1"/>
</dbReference>